<dbReference type="EMBL" id="JAPTGG010000002">
    <property type="protein sequence ID" value="MCZ0864306.1"/>
    <property type="molecule type" value="Genomic_DNA"/>
</dbReference>
<dbReference type="AlphaFoldDB" id="A0A9J6RIV2"/>
<evidence type="ECO:0000313" key="2">
    <source>
        <dbReference type="Proteomes" id="UP001069090"/>
    </source>
</evidence>
<dbReference type="RefSeq" id="WP_258330459.1">
    <property type="nucleotide sequence ID" value="NZ_JAPTGG010000002.1"/>
</dbReference>
<reference evidence="1 2" key="1">
    <citation type="submission" date="2022-12" db="EMBL/GenBank/DDBJ databases">
        <title>Dasania phycosphaerae sp. nov., isolated from particulate material of the south coast of Korea.</title>
        <authorList>
            <person name="Jiang Y."/>
        </authorList>
    </citation>
    <scope>NUCLEOTIDE SEQUENCE [LARGE SCALE GENOMIC DNA]</scope>
    <source>
        <strain evidence="1 2">GY-19</strain>
    </source>
</reference>
<protein>
    <submittedName>
        <fullName evidence="1">Nitrate/nitrite transporter NrtS</fullName>
    </submittedName>
</protein>
<dbReference type="NCBIfam" id="NF038050">
    <property type="entry name" value="NrtS"/>
    <property type="match status" value="1"/>
</dbReference>
<proteinExistence type="predicted"/>
<name>A0A9J6RIV2_9GAMM</name>
<comment type="caution">
    <text evidence="1">The sequence shown here is derived from an EMBL/GenBank/DDBJ whole genome shotgun (WGS) entry which is preliminary data.</text>
</comment>
<evidence type="ECO:0000313" key="1">
    <source>
        <dbReference type="EMBL" id="MCZ0864306.1"/>
    </source>
</evidence>
<dbReference type="InterPro" id="IPR047700">
    <property type="entry name" value="NrtS-like"/>
</dbReference>
<organism evidence="1 2">
    <name type="scientific">Dasania phycosphaerae</name>
    <dbReference type="NCBI Taxonomy" id="2950436"/>
    <lineage>
        <taxon>Bacteria</taxon>
        <taxon>Pseudomonadati</taxon>
        <taxon>Pseudomonadota</taxon>
        <taxon>Gammaproteobacteria</taxon>
        <taxon>Cellvibrionales</taxon>
        <taxon>Spongiibacteraceae</taxon>
        <taxon>Dasania</taxon>
    </lineage>
</organism>
<sequence>MHYSLSGFAKTLVQRHIVSNALRVSLVVGTLLNTINHGSQFLNGNEIAWGQVLLNFMVPYCVASYSAAKNEVERNNSES</sequence>
<keyword evidence="2" id="KW-1185">Reference proteome</keyword>
<gene>
    <name evidence="1" type="primary">nrtS</name>
    <name evidence="1" type="ORF">O0V09_03780</name>
</gene>
<accession>A0A9J6RIV2</accession>
<dbReference type="Proteomes" id="UP001069090">
    <property type="component" value="Unassembled WGS sequence"/>
</dbReference>